<dbReference type="STRING" id="1290391.M7USM5"/>
<dbReference type="AlphaFoldDB" id="M7USM5"/>
<dbReference type="HOGENOM" id="CLU_1277454_0_0_1"/>
<reference evidence="2" key="1">
    <citation type="journal article" date="2013" name="Genome Announc.">
        <title>Draft genome sequence of Botrytis cinerea BcDW1, inoculum for noble rot of grape berries.</title>
        <authorList>
            <person name="Blanco-Ulate B."/>
            <person name="Allen G."/>
            <person name="Powell A.L."/>
            <person name="Cantu D."/>
        </authorList>
    </citation>
    <scope>NUCLEOTIDE SEQUENCE [LARGE SCALE GENOMIC DNA]</scope>
    <source>
        <strain evidence="2">BcDW1</strain>
    </source>
</reference>
<gene>
    <name evidence="1" type="ORF">BcDW1_4603</name>
</gene>
<dbReference type="CDD" id="cd12148">
    <property type="entry name" value="fungal_TF_MHR"/>
    <property type="match status" value="1"/>
</dbReference>
<organism evidence="1 2">
    <name type="scientific">Botryotinia fuckeliana (strain BcDW1)</name>
    <name type="common">Noble rot fungus</name>
    <name type="synonym">Botrytis cinerea</name>
    <dbReference type="NCBI Taxonomy" id="1290391"/>
    <lineage>
        <taxon>Eukaryota</taxon>
        <taxon>Fungi</taxon>
        <taxon>Dikarya</taxon>
        <taxon>Ascomycota</taxon>
        <taxon>Pezizomycotina</taxon>
        <taxon>Leotiomycetes</taxon>
        <taxon>Helotiales</taxon>
        <taxon>Sclerotiniaceae</taxon>
        <taxon>Botrytis</taxon>
    </lineage>
</organism>
<proteinExistence type="predicted"/>
<dbReference type="OrthoDB" id="3862662at2759"/>
<name>M7USM5_BOTF1</name>
<evidence type="ECO:0000313" key="1">
    <source>
        <dbReference type="EMBL" id="EMR86747.1"/>
    </source>
</evidence>
<dbReference type="EMBL" id="KB707848">
    <property type="protein sequence ID" value="EMR86747.1"/>
    <property type="molecule type" value="Genomic_DNA"/>
</dbReference>
<evidence type="ECO:0000313" key="2">
    <source>
        <dbReference type="Proteomes" id="UP000012045"/>
    </source>
</evidence>
<protein>
    <submittedName>
        <fullName evidence="1">Putative fungal specific transcription protein</fullName>
    </submittedName>
</protein>
<sequence length="216" mass="23792">MQAFYLDSEVWSSFDFTRQPSSVILSAEVLAYLDDVDETKRKYFSSTHTWMPIISKMRLNRLTDSAVGKTRVDIALLLLCMKLVPDGVAEDENKPSDLYLTAKQLCATLERNCLLTLRSLQANLLLAVYEVGHAIYPAAALTVGCCVRQGVALGLHNKDAPQLGVIQYCDCTLLKCSFQAYGPSLMLRLQPESGNGSQCTSSGIDAACFTHNRTKV</sequence>
<dbReference type="Proteomes" id="UP000012045">
    <property type="component" value="Unassembled WGS sequence"/>
</dbReference>
<accession>M7USM5</accession>